<dbReference type="Proteomes" id="UP000192277">
    <property type="component" value="Unassembled WGS sequence"/>
</dbReference>
<dbReference type="RefSeq" id="WP_014218092.1">
    <property type="nucleotide sequence ID" value="NZ_LWBO01000020.1"/>
</dbReference>
<sequence length="218" mass="25109">MATSLAQKLKIKEGFSLRTINAPADFKKELDPLPDDVSISATAKNFQQIHWFILNKAQLDKELPKVMPQVTADVLCWCYYPKGTSSLQTDLTRDKGWENLLKQPNVHWITLVSFNETWSAFAFRLKTETDKKKAAKPTERPILDYVDPQKKTVRLPDDLQAVLSKNKKAGTYFESLPYSHKKEYVEWIITAKRAETREKRVADTLDRLLKGWKNPGNV</sequence>
<comment type="caution">
    <text evidence="1">The sequence shown here is derived from an EMBL/GenBank/DDBJ whole genome shotgun (WGS) entry which is preliminary data.</text>
</comment>
<accession>A0ABX3NTK6</accession>
<evidence type="ECO:0008006" key="3">
    <source>
        <dbReference type="Google" id="ProtNLM"/>
    </source>
</evidence>
<keyword evidence="2" id="KW-1185">Reference proteome</keyword>
<evidence type="ECO:0000313" key="1">
    <source>
        <dbReference type="EMBL" id="OQP45382.1"/>
    </source>
</evidence>
<name>A0ABX3NTK6_9BACT</name>
<gene>
    <name evidence="1" type="ORF">A4D02_33845</name>
</gene>
<organism evidence="1 2">
    <name type="scientific">Niastella koreensis</name>
    <dbReference type="NCBI Taxonomy" id="354356"/>
    <lineage>
        <taxon>Bacteria</taxon>
        <taxon>Pseudomonadati</taxon>
        <taxon>Bacteroidota</taxon>
        <taxon>Chitinophagia</taxon>
        <taxon>Chitinophagales</taxon>
        <taxon>Chitinophagaceae</taxon>
        <taxon>Niastella</taxon>
    </lineage>
</organism>
<dbReference type="Pfam" id="PF13376">
    <property type="entry name" value="OmdA"/>
    <property type="match status" value="1"/>
</dbReference>
<dbReference type="EMBL" id="LWBO01000020">
    <property type="protein sequence ID" value="OQP45382.1"/>
    <property type="molecule type" value="Genomic_DNA"/>
</dbReference>
<proteinExistence type="predicted"/>
<reference evidence="1 2" key="1">
    <citation type="submission" date="2016-04" db="EMBL/GenBank/DDBJ databases">
        <authorList>
            <person name="Chen L."/>
            <person name="Zhuang W."/>
            <person name="Wang G."/>
        </authorList>
    </citation>
    <scope>NUCLEOTIDE SEQUENCE [LARGE SCALE GENOMIC DNA]</scope>
    <source>
        <strain evidence="2">GR20</strain>
    </source>
</reference>
<evidence type="ECO:0000313" key="2">
    <source>
        <dbReference type="Proteomes" id="UP000192277"/>
    </source>
</evidence>
<protein>
    <recommendedName>
        <fullName evidence="3">Bacteriocin-protection, YdeI or OmpD-Associated</fullName>
    </recommendedName>
</protein>